<keyword evidence="2" id="KW-1185">Reference proteome</keyword>
<dbReference type="RefSeq" id="WP_201853286.1">
    <property type="nucleotide sequence ID" value="NZ_JAERRG010000009.1"/>
</dbReference>
<sequence length="153" mass="16808">MTTPNQGFPSEFVLRSMDVNVQDLARLVPELPAMELTAAFVTRTIESALLRIPLPAALLSHERTAHRYVVRYGGETLVALREFTRDGSEACLVGGEFALPGEIVGATFEDLSGRWRTRILETRLSLYEVGHVAPDALVVSLGRRMNGWLGAEA</sequence>
<dbReference type="EMBL" id="JAERRG010000009">
    <property type="protein sequence ID" value="MBL1115499.1"/>
    <property type="molecule type" value="Genomic_DNA"/>
</dbReference>
<evidence type="ECO:0000313" key="1">
    <source>
        <dbReference type="EMBL" id="MBL1115499.1"/>
    </source>
</evidence>
<proteinExistence type="predicted"/>
<dbReference type="Proteomes" id="UP000621510">
    <property type="component" value="Unassembled WGS sequence"/>
</dbReference>
<gene>
    <name evidence="1" type="ORF">JK364_24315</name>
</gene>
<reference evidence="1 2" key="1">
    <citation type="submission" date="2021-01" db="EMBL/GenBank/DDBJ databases">
        <title>WGS of actinomycetes isolated from Thailand.</title>
        <authorList>
            <person name="Thawai C."/>
        </authorList>
    </citation>
    <scope>NUCLEOTIDE SEQUENCE [LARGE SCALE GENOMIC DNA]</scope>
    <source>
        <strain evidence="1 2">CA3R110</strain>
    </source>
</reference>
<organism evidence="1 2">
    <name type="scientific">Streptomyces endocoffeicus</name>
    <dbReference type="NCBI Taxonomy" id="2898945"/>
    <lineage>
        <taxon>Bacteria</taxon>
        <taxon>Bacillati</taxon>
        <taxon>Actinomycetota</taxon>
        <taxon>Actinomycetes</taxon>
        <taxon>Kitasatosporales</taxon>
        <taxon>Streptomycetaceae</taxon>
        <taxon>Streptomyces</taxon>
    </lineage>
</organism>
<evidence type="ECO:0000313" key="2">
    <source>
        <dbReference type="Proteomes" id="UP000621510"/>
    </source>
</evidence>
<protein>
    <submittedName>
        <fullName evidence="1">Uncharacterized protein</fullName>
    </submittedName>
</protein>
<comment type="caution">
    <text evidence="1">The sequence shown here is derived from an EMBL/GenBank/DDBJ whole genome shotgun (WGS) entry which is preliminary data.</text>
</comment>
<accession>A0ABS1PT81</accession>
<name>A0ABS1PT81_9ACTN</name>